<name>A0AAW0BV05_9AGAR</name>
<gene>
    <name evidence="1" type="ORF">VNI00_014176</name>
</gene>
<reference evidence="1 2" key="1">
    <citation type="submission" date="2024-01" db="EMBL/GenBank/DDBJ databases">
        <title>A draft genome for a cacao thread blight-causing isolate of Paramarasmius palmivorus.</title>
        <authorList>
            <person name="Baruah I.K."/>
            <person name="Bukari Y."/>
            <person name="Amoako-Attah I."/>
            <person name="Meinhardt L.W."/>
            <person name="Bailey B.A."/>
            <person name="Cohen S.P."/>
        </authorList>
    </citation>
    <scope>NUCLEOTIDE SEQUENCE [LARGE SCALE GENOMIC DNA]</scope>
    <source>
        <strain evidence="1 2">GH-12</strain>
    </source>
</reference>
<evidence type="ECO:0000313" key="1">
    <source>
        <dbReference type="EMBL" id="KAK7030432.1"/>
    </source>
</evidence>
<dbReference type="EMBL" id="JAYKXP010000076">
    <property type="protein sequence ID" value="KAK7030432.1"/>
    <property type="molecule type" value="Genomic_DNA"/>
</dbReference>
<comment type="caution">
    <text evidence="1">The sequence shown here is derived from an EMBL/GenBank/DDBJ whole genome shotgun (WGS) entry which is preliminary data.</text>
</comment>
<organism evidence="1 2">
    <name type="scientific">Paramarasmius palmivorus</name>
    <dbReference type="NCBI Taxonomy" id="297713"/>
    <lineage>
        <taxon>Eukaryota</taxon>
        <taxon>Fungi</taxon>
        <taxon>Dikarya</taxon>
        <taxon>Basidiomycota</taxon>
        <taxon>Agaricomycotina</taxon>
        <taxon>Agaricomycetes</taxon>
        <taxon>Agaricomycetidae</taxon>
        <taxon>Agaricales</taxon>
        <taxon>Marasmiineae</taxon>
        <taxon>Marasmiaceae</taxon>
        <taxon>Paramarasmius</taxon>
    </lineage>
</organism>
<accession>A0AAW0BV05</accession>
<sequence>MATETDPLSSAPPSLMRAIFLHTFSGAIEDVLEKVGKLVKEEAASHNSAKGTTSRRRDTILEHLQELVKWASVIASVNDFAKAAVDTFAKLLEYEVTRKKNSIEFVVVYHGFASTLSLVRYLKRTDLESSSGDEIDGFFDRFKETMEEFWTLAQVYVQAPRFARFIKAMSFEQKLKDIVKQNDDIQKSISLILQGYTAVSATEIKIDIKEIKSILSVIETFHDPTTGPEKKALKEAGDFETILNASDPAS</sequence>
<keyword evidence="2" id="KW-1185">Reference proteome</keyword>
<dbReference type="Proteomes" id="UP001383192">
    <property type="component" value="Unassembled WGS sequence"/>
</dbReference>
<proteinExistence type="predicted"/>
<evidence type="ECO:0000313" key="2">
    <source>
        <dbReference type="Proteomes" id="UP001383192"/>
    </source>
</evidence>
<protein>
    <submittedName>
        <fullName evidence="1">Uncharacterized protein</fullName>
    </submittedName>
</protein>
<dbReference type="AlphaFoldDB" id="A0AAW0BV05"/>